<proteinExistence type="predicted"/>
<dbReference type="Pfam" id="PF09090">
    <property type="entry name" value="MIF4G_like_2"/>
    <property type="match status" value="1"/>
</dbReference>
<dbReference type="InterPro" id="IPR015174">
    <property type="entry name" value="MIF4G-like_typ-2"/>
</dbReference>
<organism evidence="4 5">
    <name type="scientific">Rhynchophorus ferrugineus</name>
    <name type="common">Red palm weevil</name>
    <name type="synonym">Curculio ferrugineus</name>
    <dbReference type="NCBI Taxonomy" id="354439"/>
    <lineage>
        <taxon>Eukaryota</taxon>
        <taxon>Metazoa</taxon>
        <taxon>Ecdysozoa</taxon>
        <taxon>Arthropoda</taxon>
        <taxon>Hexapoda</taxon>
        <taxon>Insecta</taxon>
        <taxon>Pterygota</taxon>
        <taxon>Neoptera</taxon>
        <taxon>Endopterygota</taxon>
        <taxon>Coleoptera</taxon>
        <taxon>Polyphaga</taxon>
        <taxon>Cucujiformia</taxon>
        <taxon>Curculionidae</taxon>
        <taxon>Dryophthorinae</taxon>
        <taxon>Rhynchophorus</taxon>
    </lineage>
</organism>
<dbReference type="Proteomes" id="UP000625711">
    <property type="component" value="Unassembled WGS sequence"/>
</dbReference>
<feature type="region of interest" description="Disordered" evidence="1">
    <location>
        <begin position="206"/>
        <end position="238"/>
    </location>
</feature>
<evidence type="ECO:0000259" key="3">
    <source>
        <dbReference type="Pfam" id="PF22589"/>
    </source>
</evidence>
<protein>
    <submittedName>
        <fullName evidence="4">Uncharacterized protein</fullName>
    </submittedName>
</protein>
<dbReference type="AlphaFoldDB" id="A0A834ME32"/>
<comment type="caution">
    <text evidence="4">The sequence shown here is derived from an EMBL/GenBank/DDBJ whole genome shotgun (WGS) entry which is preliminary data.</text>
</comment>
<dbReference type="Gene3D" id="1.25.40.180">
    <property type="match status" value="1"/>
</dbReference>
<evidence type="ECO:0000313" key="5">
    <source>
        <dbReference type="Proteomes" id="UP000625711"/>
    </source>
</evidence>
<dbReference type="EMBL" id="JAACXV010012110">
    <property type="protein sequence ID" value="KAF7274784.1"/>
    <property type="molecule type" value="Genomic_DNA"/>
</dbReference>
<dbReference type="PANTHER" id="PTHR35826:SF1">
    <property type="entry name" value="PROTEIN ATP6V1FNB-LIKE"/>
    <property type="match status" value="1"/>
</dbReference>
<gene>
    <name evidence="4" type="ORF">GWI33_012553</name>
</gene>
<evidence type="ECO:0000313" key="4">
    <source>
        <dbReference type="EMBL" id="KAF7274784.1"/>
    </source>
</evidence>
<keyword evidence="5" id="KW-1185">Reference proteome</keyword>
<feature type="domain" description="MIF4G-like type 2" evidence="2">
    <location>
        <begin position="203"/>
        <end position="293"/>
    </location>
</feature>
<accession>A0A834ME32</accession>
<name>A0A834ME32_RHYFE</name>
<feature type="compositionally biased region" description="Acidic residues" evidence="1">
    <location>
        <begin position="228"/>
        <end position="238"/>
    </location>
</feature>
<dbReference type="InterPro" id="IPR054323">
    <property type="entry name" value="SPMIP1_C"/>
</dbReference>
<dbReference type="PANTHER" id="PTHR35826">
    <property type="entry name" value="PROTEIN ATP6V1FNB-LIKE"/>
    <property type="match status" value="1"/>
</dbReference>
<dbReference type="OrthoDB" id="410807at2759"/>
<evidence type="ECO:0000256" key="1">
    <source>
        <dbReference type="SAM" id="MobiDB-lite"/>
    </source>
</evidence>
<dbReference type="GO" id="GO:0016070">
    <property type="term" value="P:RNA metabolic process"/>
    <property type="evidence" value="ECO:0007669"/>
    <property type="project" value="InterPro"/>
</dbReference>
<dbReference type="InterPro" id="IPR016024">
    <property type="entry name" value="ARM-type_fold"/>
</dbReference>
<reference evidence="4" key="1">
    <citation type="submission" date="2020-08" db="EMBL/GenBank/DDBJ databases">
        <title>Genome sequencing and assembly of the red palm weevil Rhynchophorus ferrugineus.</title>
        <authorList>
            <person name="Dias G.B."/>
            <person name="Bergman C.M."/>
            <person name="Manee M."/>
        </authorList>
    </citation>
    <scope>NUCLEOTIDE SEQUENCE</scope>
    <source>
        <strain evidence="4">AA-2017</strain>
        <tissue evidence="4">Whole larva</tissue>
    </source>
</reference>
<dbReference type="SUPFAM" id="SSF48371">
    <property type="entry name" value="ARM repeat"/>
    <property type="match status" value="1"/>
</dbReference>
<sequence>MSKSERTAMGEYWAKTIEKEDALRAKWFKINEKRLNEIANKIQSRVVPEEIKESMKQNRIAAFQNLKKFPRIKTEDQVPEFAGKLQGIMKPIDPAIKKLIYTAITGRQVVQVFKEILRSVFRFYFPEVSSFEYGWRMWDYVKTIKKTGFGRQQIVKDTFYRRRGVEEDPEWYREPAQISPTFCNNCSMNRHVIKLAAELTDAREKLARGEESSESESECEEKKKQEDSEIPSEEIDERMEEKLEAAEADQKNLFLIIFQRFIMILSEHLVRYDTDGRDYNTHWYKWTIEIFQQFVFLQG</sequence>
<dbReference type="Pfam" id="PF22589">
    <property type="entry name" value="SPMIP1"/>
    <property type="match status" value="1"/>
</dbReference>
<feature type="domain" description="Sperm microtubule inner protein 1 C-terminal" evidence="3">
    <location>
        <begin position="55"/>
        <end position="169"/>
    </location>
</feature>
<evidence type="ECO:0000259" key="2">
    <source>
        <dbReference type="Pfam" id="PF09090"/>
    </source>
</evidence>